<proteinExistence type="predicted"/>
<comment type="caution">
    <text evidence="1">The sequence shown here is derived from an EMBL/GenBank/DDBJ whole genome shotgun (WGS) entry which is preliminary data.</text>
</comment>
<dbReference type="Proteomes" id="UP000317940">
    <property type="component" value="Unassembled WGS sequence"/>
</dbReference>
<dbReference type="EMBL" id="VIWT01000008">
    <property type="protein sequence ID" value="TWF71783.1"/>
    <property type="molecule type" value="Genomic_DNA"/>
</dbReference>
<dbReference type="InterPro" id="IPR011604">
    <property type="entry name" value="PDDEXK-like_dom_sf"/>
</dbReference>
<reference evidence="1 2" key="1">
    <citation type="submission" date="2019-06" db="EMBL/GenBank/DDBJ databases">
        <title>Sequencing the genomes of 1000 actinobacteria strains.</title>
        <authorList>
            <person name="Klenk H.-P."/>
        </authorList>
    </citation>
    <scope>NUCLEOTIDE SEQUENCE [LARGE SCALE GENOMIC DNA]</scope>
    <source>
        <strain evidence="1 2">DSM 44826</strain>
    </source>
</reference>
<protein>
    <recommendedName>
        <fullName evidence="3">PD-(D/E)XK endonuclease-like domain-containing protein</fullName>
    </recommendedName>
</protein>
<name>A0A561SA77_9ACTN</name>
<dbReference type="OrthoDB" id="5182082at2"/>
<sequence length="278" mass="31270">MVTKPFTPAFRRTVDLLTRLHLVPLVEAAIRDCRFPEVFEVTFRNYQADRPPDGWFHPSTHPTMDERQLYYYLAEPDRWIREPFEYGSRMAVMMGTATHDLMAAALTEIGVLSPPKGTCVACGRPHGRDAGQCGEWGVIDPVLRRRGHLDGLLTLPTWGEGIYDLKTCSPMVIKGIQDHDLAAFKARWPGYYGQQQEYMALSGKRQALVLFLGLSQGWPMKEFTIPRDEEYIVALEAKYRAVRNYVDAGQVPPVACCPGGARARRCPATACPIKRGTP</sequence>
<evidence type="ECO:0008006" key="3">
    <source>
        <dbReference type="Google" id="ProtNLM"/>
    </source>
</evidence>
<evidence type="ECO:0000313" key="2">
    <source>
        <dbReference type="Proteomes" id="UP000317940"/>
    </source>
</evidence>
<accession>A0A561SA77</accession>
<organism evidence="1 2">
    <name type="scientific">Kitasatospora viridis</name>
    <dbReference type="NCBI Taxonomy" id="281105"/>
    <lineage>
        <taxon>Bacteria</taxon>
        <taxon>Bacillati</taxon>
        <taxon>Actinomycetota</taxon>
        <taxon>Actinomycetes</taxon>
        <taxon>Kitasatosporales</taxon>
        <taxon>Streptomycetaceae</taxon>
        <taxon>Kitasatospora</taxon>
    </lineage>
</organism>
<dbReference type="Gene3D" id="3.90.320.10">
    <property type="match status" value="1"/>
</dbReference>
<dbReference type="AlphaFoldDB" id="A0A561SA77"/>
<evidence type="ECO:0000313" key="1">
    <source>
        <dbReference type="EMBL" id="TWF71783.1"/>
    </source>
</evidence>
<gene>
    <name evidence="1" type="ORF">FHX73_18154</name>
</gene>
<keyword evidence="2" id="KW-1185">Reference proteome</keyword>
<dbReference type="RefSeq" id="WP_145911573.1">
    <property type="nucleotide sequence ID" value="NZ_BAAAMZ010000022.1"/>
</dbReference>